<keyword evidence="7 14" id="KW-0963">Cytoplasm</keyword>
<keyword evidence="8 17" id="KW-0479">Metal-binding</keyword>
<evidence type="ECO:0000256" key="17">
    <source>
        <dbReference type="PIRSR" id="PIRSR004682-4"/>
    </source>
</evidence>
<keyword evidence="9 14" id="KW-0378">Hydrolase</keyword>
<gene>
    <name evidence="18" type="primary">gmhB</name>
    <name evidence="18" type="ORF">SIL78_10505</name>
</gene>
<feature type="active site" description="Proton donor" evidence="15">
    <location>
        <position position="21"/>
    </location>
</feature>
<dbReference type="GO" id="GO:0005975">
    <property type="term" value="P:carbohydrate metabolic process"/>
    <property type="evidence" value="ECO:0007669"/>
    <property type="project" value="InterPro"/>
</dbReference>
<dbReference type="Pfam" id="PF13242">
    <property type="entry name" value="Hydrolase_like"/>
    <property type="match status" value="1"/>
</dbReference>
<evidence type="ECO:0000313" key="19">
    <source>
        <dbReference type="Proteomes" id="UP001276761"/>
    </source>
</evidence>
<keyword evidence="10 17" id="KW-0862">Zinc</keyword>
<dbReference type="InterPro" id="IPR023214">
    <property type="entry name" value="HAD_sf"/>
</dbReference>
<feature type="binding site" evidence="17">
    <location>
        <position position="103"/>
    </location>
    <ligand>
        <name>Zn(2+)</name>
        <dbReference type="ChEBI" id="CHEBI:29105"/>
    </ligand>
</feature>
<dbReference type="GO" id="GO:0005737">
    <property type="term" value="C:cytoplasm"/>
    <property type="evidence" value="ECO:0007669"/>
    <property type="project" value="UniProtKB-SubCell"/>
</dbReference>
<evidence type="ECO:0000256" key="3">
    <source>
        <dbReference type="ARBA" id="ARBA00001947"/>
    </source>
</evidence>
<dbReference type="NCBIfam" id="NF006506">
    <property type="entry name" value="PRK08942.1"/>
    <property type="match status" value="1"/>
</dbReference>
<comment type="subunit">
    <text evidence="6">Monomer.</text>
</comment>
<dbReference type="PIRSF" id="PIRSF004682">
    <property type="entry name" value="GmhB"/>
    <property type="match status" value="1"/>
</dbReference>
<proteinExistence type="inferred from homology"/>
<dbReference type="Gene3D" id="3.40.50.1000">
    <property type="entry name" value="HAD superfamily/HAD-like"/>
    <property type="match status" value="1"/>
</dbReference>
<dbReference type="InterPro" id="IPR036412">
    <property type="entry name" value="HAD-like_sf"/>
</dbReference>
<feature type="site" description="Contributes to substrate recognition" evidence="16">
    <location>
        <position position="112"/>
    </location>
</feature>
<evidence type="ECO:0000256" key="14">
    <source>
        <dbReference type="PIRNR" id="PIRNR004682"/>
    </source>
</evidence>
<evidence type="ECO:0000313" key="18">
    <source>
        <dbReference type="EMBL" id="MDX5978004.1"/>
    </source>
</evidence>
<name>A0AAJ2RWZ5_9GAMM</name>
<evidence type="ECO:0000256" key="9">
    <source>
        <dbReference type="ARBA" id="ARBA00022801"/>
    </source>
</evidence>
<evidence type="ECO:0000256" key="13">
    <source>
        <dbReference type="ARBA" id="ARBA00061616"/>
    </source>
</evidence>
<dbReference type="RefSeq" id="WP_038479948.1">
    <property type="nucleotide sequence ID" value="NZ_CANKXH010000008.1"/>
</dbReference>
<reference evidence="18" key="1">
    <citation type="submission" date="2023-11" db="EMBL/GenBank/DDBJ databases">
        <title>MicrobeMod: A computational toolkit for identifying prokaryotic methylation and restriction-modification with nanopore sequencing.</title>
        <authorList>
            <person name="Crits-Christoph A."/>
            <person name="Kang S.C."/>
            <person name="Lee H."/>
            <person name="Ostrov N."/>
        </authorList>
    </citation>
    <scope>NUCLEOTIDE SEQUENCE</scope>
    <source>
        <strain evidence="18">ATCC BAA-953</strain>
    </source>
</reference>
<keyword evidence="11 17" id="KW-0460">Magnesium</keyword>
<comment type="catalytic activity">
    <reaction evidence="1">
        <text>D-glycero-beta-D-manno-heptose 1,7-bisphosphate + H2O = D-glycero-beta-D-manno-heptose 1-phosphate + phosphate</text>
        <dbReference type="Rhea" id="RHEA:28518"/>
        <dbReference type="ChEBI" id="CHEBI:15377"/>
        <dbReference type="ChEBI" id="CHEBI:43474"/>
        <dbReference type="ChEBI" id="CHEBI:60208"/>
        <dbReference type="ChEBI" id="CHEBI:61593"/>
        <dbReference type="EC" id="3.1.3.82"/>
    </reaction>
</comment>
<feature type="binding site" evidence="17">
    <location>
        <position position="101"/>
    </location>
    <ligand>
        <name>Zn(2+)</name>
        <dbReference type="ChEBI" id="CHEBI:29105"/>
    </ligand>
</feature>
<comment type="subcellular location">
    <subcellularLocation>
        <location evidence="4 14">Cytoplasm</location>
    </subcellularLocation>
</comment>
<organism evidence="18 19">
    <name type="scientific">Vreelandella alkaliphila</name>
    <dbReference type="NCBI Taxonomy" id="272774"/>
    <lineage>
        <taxon>Bacteria</taxon>
        <taxon>Pseudomonadati</taxon>
        <taxon>Pseudomonadota</taxon>
        <taxon>Gammaproteobacteria</taxon>
        <taxon>Oceanospirillales</taxon>
        <taxon>Halomonadaceae</taxon>
        <taxon>Vreelandella</taxon>
    </lineage>
</organism>
<dbReference type="EMBL" id="JAWXXT010000001">
    <property type="protein sequence ID" value="MDX5978004.1"/>
    <property type="molecule type" value="Genomic_DNA"/>
</dbReference>
<comment type="cofactor">
    <cofactor evidence="3 17">
        <name>Zn(2+)</name>
        <dbReference type="ChEBI" id="CHEBI:29105"/>
    </cofactor>
</comment>
<dbReference type="PANTHER" id="PTHR42891:SF1">
    <property type="entry name" value="D-GLYCERO-BETA-D-MANNO-HEPTOSE-1,7-BISPHOSPHATE 7-PHOSPHATASE"/>
    <property type="match status" value="1"/>
</dbReference>
<dbReference type="PANTHER" id="PTHR42891">
    <property type="entry name" value="D-GLYCERO-BETA-D-MANNO-HEPTOSE-1,7-BISPHOSPHATE 7-PHOSPHATASE"/>
    <property type="match status" value="1"/>
</dbReference>
<comment type="similarity">
    <text evidence="13 14">Belongs to the gmhB family.</text>
</comment>
<feature type="active site" description="Nucleophile" evidence="15">
    <location>
        <position position="19"/>
    </location>
</feature>
<dbReference type="InterPro" id="IPR006549">
    <property type="entry name" value="HAD-SF_hydro_IIIA"/>
</dbReference>
<evidence type="ECO:0000256" key="4">
    <source>
        <dbReference type="ARBA" id="ARBA00004496"/>
    </source>
</evidence>
<feature type="binding site" evidence="17">
    <location>
        <position position="21"/>
    </location>
    <ligand>
        <name>Mg(2+)</name>
        <dbReference type="ChEBI" id="CHEBI:18420"/>
    </ligand>
</feature>
<feature type="binding site" evidence="17">
    <location>
        <position position="139"/>
    </location>
    <ligand>
        <name>Mg(2+)</name>
        <dbReference type="ChEBI" id="CHEBI:18420"/>
    </ligand>
</feature>
<dbReference type="Proteomes" id="UP001276761">
    <property type="component" value="Unassembled WGS sequence"/>
</dbReference>
<dbReference type="InterPro" id="IPR004446">
    <property type="entry name" value="Heptose_bisP_phosphatase"/>
</dbReference>
<feature type="binding site" evidence="17">
    <location>
        <position position="109"/>
    </location>
    <ligand>
        <name>Zn(2+)</name>
        <dbReference type="ChEBI" id="CHEBI:29105"/>
    </ligand>
</feature>
<dbReference type="GO" id="GO:0046872">
    <property type="term" value="F:metal ion binding"/>
    <property type="evidence" value="ECO:0007669"/>
    <property type="project" value="UniProtKB-KW"/>
</dbReference>
<dbReference type="InterPro" id="IPR006543">
    <property type="entry name" value="Histidinol-phos"/>
</dbReference>
<protein>
    <recommendedName>
        <fullName evidence="14">D,D-heptose 1,7-bisphosphate phosphatase</fullName>
        <ecNumber evidence="14">3.1.3.-</ecNumber>
    </recommendedName>
</protein>
<evidence type="ECO:0000256" key="2">
    <source>
        <dbReference type="ARBA" id="ARBA00001946"/>
    </source>
</evidence>
<keyword evidence="12 14" id="KW-0119">Carbohydrate metabolism</keyword>
<evidence type="ECO:0000256" key="8">
    <source>
        <dbReference type="ARBA" id="ARBA00022723"/>
    </source>
</evidence>
<comment type="cofactor">
    <cofactor evidence="2 17">
        <name>Mg(2+)</name>
        <dbReference type="ChEBI" id="CHEBI:18420"/>
    </cofactor>
</comment>
<evidence type="ECO:0000256" key="6">
    <source>
        <dbReference type="ARBA" id="ARBA00011245"/>
    </source>
</evidence>
<dbReference type="NCBIfam" id="TIGR01662">
    <property type="entry name" value="HAD-SF-IIIA"/>
    <property type="match status" value="1"/>
</dbReference>
<dbReference type="NCBIfam" id="TIGR01656">
    <property type="entry name" value="Histidinol-ppas"/>
    <property type="match status" value="1"/>
</dbReference>
<feature type="site" description="Stabilizes the phosphoryl group" evidence="16">
    <location>
        <position position="62"/>
    </location>
</feature>
<dbReference type="CDD" id="cd07503">
    <property type="entry name" value="HAD_HisB-N"/>
    <property type="match status" value="1"/>
</dbReference>
<feature type="binding site" evidence="17">
    <location>
        <position position="111"/>
    </location>
    <ligand>
        <name>Zn(2+)</name>
        <dbReference type="ChEBI" id="CHEBI:29105"/>
    </ligand>
</feature>
<dbReference type="EC" id="3.1.3.-" evidence="14"/>
<dbReference type="AlphaFoldDB" id="A0AAJ2RWZ5"/>
<comment type="caution">
    <text evidence="18">The sequence shown here is derived from an EMBL/GenBank/DDBJ whole genome shotgun (WGS) entry which is preliminary data.</text>
</comment>
<accession>A0AAJ2RWZ5</accession>
<evidence type="ECO:0000256" key="1">
    <source>
        <dbReference type="ARBA" id="ARBA00001226"/>
    </source>
</evidence>
<dbReference type="GeneID" id="303165934"/>
<evidence type="ECO:0000256" key="7">
    <source>
        <dbReference type="ARBA" id="ARBA00022490"/>
    </source>
</evidence>
<evidence type="ECO:0000256" key="15">
    <source>
        <dbReference type="PIRSR" id="PIRSR004682-1"/>
    </source>
</evidence>
<feature type="binding site" evidence="17">
    <location>
        <position position="19"/>
    </location>
    <ligand>
        <name>Mg(2+)</name>
        <dbReference type="ChEBI" id="CHEBI:18420"/>
    </ligand>
</feature>
<dbReference type="SUPFAM" id="SSF56784">
    <property type="entry name" value="HAD-like"/>
    <property type="match status" value="1"/>
</dbReference>
<feature type="site" description="Stabilizes the phosphoryl group" evidence="16">
    <location>
        <position position="113"/>
    </location>
</feature>
<evidence type="ECO:0000256" key="16">
    <source>
        <dbReference type="PIRSR" id="PIRSR004682-3"/>
    </source>
</evidence>
<dbReference type="GO" id="GO:0034200">
    <property type="term" value="F:D-glycero-beta-D-manno-heptose 1,7-bisphosphate 7-phosphatase activity"/>
    <property type="evidence" value="ECO:0007669"/>
    <property type="project" value="UniProtKB-EC"/>
</dbReference>
<sequence>MSITSDSSRLPAACLVILDRDGVINHDSDAYIKSLEEWVPYPSAIDAIAQLNKAGYTVAIATNQSGIARGYYDEATLHSMHDRLIALVEAKGGRIAHIAYCPHGPDDQCACRKPLPGLLLQIQQQLGMDSLTGSWMVGDSLRDLKAGESVGCRPVLVRTGKGEKTLASHTNLENTLVYPDLAAFADWLCQQQ</sequence>
<evidence type="ECO:0000256" key="10">
    <source>
        <dbReference type="ARBA" id="ARBA00022833"/>
    </source>
</evidence>
<evidence type="ECO:0000256" key="12">
    <source>
        <dbReference type="ARBA" id="ARBA00023277"/>
    </source>
</evidence>
<evidence type="ECO:0000256" key="5">
    <source>
        <dbReference type="ARBA" id="ARBA00004708"/>
    </source>
</evidence>
<comment type="pathway">
    <text evidence="5">Nucleotide-sugar biosynthesis; ADP-L-glycero-beta-D-manno-heptose biosynthesis; ADP-L-glycero-beta-D-manno-heptose from D-glycero-beta-D-manno-heptose 7-phosphate: step 2/4.</text>
</comment>
<dbReference type="FunFam" id="3.40.50.1000:FF:000168">
    <property type="entry name" value="D,D-heptose 1,7-bisphosphate phosphatase"/>
    <property type="match status" value="1"/>
</dbReference>
<evidence type="ECO:0000256" key="11">
    <source>
        <dbReference type="ARBA" id="ARBA00022842"/>
    </source>
</evidence>